<name>A0A4Q9Q5Q7_9APHY</name>
<dbReference type="Proteomes" id="UP000292082">
    <property type="component" value="Unassembled WGS sequence"/>
</dbReference>
<evidence type="ECO:0000313" key="1">
    <source>
        <dbReference type="EMBL" id="TBU62763.1"/>
    </source>
</evidence>
<gene>
    <name evidence="1" type="ORF">BD310DRAFT_701889</name>
</gene>
<evidence type="ECO:0000313" key="2">
    <source>
        <dbReference type="Proteomes" id="UP000292082"/>
    </source>
</evidence>
<protein>
    <submittedName>
        <fullName evidence="1">Uncharacterized protein</fullName>
    </submittedName>
</protein>
<organism evidence="1 2">
    <name type="scientific">Dichomitus squalens</name>
    <dbReference type="NCBI Taxonomy" id="114155"/>
    <lineage>
        <taxon>Eukaryota</taxon>
        <taxon>Fungi</taxon>
        <taxon>Dikarya</taxon>
        <taxon>Basidiomycota</taxon>
        <taxon>Agaricomycotina</taxon>
        <taxon>Agaricomycetes</taxon>
        <taxon>Polyporales</taxon>
        <taxon>Polyporaceae</taxon>
        <taxon>Dichomitus</taxon>
    </lineage>
</organism>
<accession>A0A4Q9Q5Q7</accession>
<dbReference type="AlphaFoldDB" id="A0A4Q9Q5Q7"/>
<proteinExistence type="predicted"/>
<sequence>MSITMSPPPRKSALLCEACGPALLHKLKQHAEHTVRLPFCIPKFCGQGTLAMDCLTFSKFTPWSSPSPLQLMQVHARHTHGPVCIPVYPRVLLQVRACLRAVYINFAVFAGS</sequence>
<dbReference type="EMBL" id="ML145092">
    <property type="protein sequence ID" value="TBU62763.1"/>
    <property type="molecule type" value="Genomic_DNA"/>
</dbReference>
<keyword evidence="2" id="KW-1185">Reference proteome</keyword>
<reference evidence="1 2" key="1">
    <citation type="submission" date="2019-01" db="EMBL/GenBank/DDBJ databases">
        <title>Draft genome sequences of three monokaryotic isolates of the white-rot basidiomycete fungus Dichomitus squalens.</title>
        <authorList>
            <consortium name="DOE Joint Genome Institute"/>
            <person name="Lopez S.C."/>
            <person name="Andreopoulos B."/>
            <person name="Pangilinan J."/>
            <person name="Lipzen A."/>
            <person name="Riley R."/>
            <person name="Ahrendt S."/>
            <person name="Ng V."/>
            <person name="Barry K."/>
            <person name="Daum C."/>
            <person name="Grigoriev I.V."/>
            <person name="Hilden K.S."/>
            <person name="Makela M.R."/>
            <person name="de Vries R.P."/>
        </authorList>
    </citation>
    <scope>NUCLEOTIDE SEQUENCE [LARGE SCALE GENOMIC DNA]</scope>
    <source>
        <strain evidence="1 2">CBS 464.89</strain>
    </source>
</reference>